<dbReference type="OrthoDB" id="2157859at2759"/>
<feature type="non-terminal residue" evidence="2">
    <location>
        <position position="97"/>
    </location>
</feature>
<reference evidence="2" key="1">
    <citation type="journal article" date="2020" name="Fungal Divers.">
        <title>Resolving the Mortierellaceae phylogeny through synthesis of multi-gene phylogenetics and phylogenomics.</title>
        <authorList>
            <person name="Vandepol N."/>
            <person name="Liber J."/>
            <person name="Desiro A."/>
            <person name="Na H."/>
            <person name="Kennedy M."/>
            <person name="Barry K."/>
            <person name="Grigoriev I.V."/>
            <person name="Miller A.N."/>
            <person name="O'Donnell K."/>
            <person name="Stajich J.E."/>
            <person name="Bonito G."/>
        </authorList>
    </citation>
    <scope>NUCLEOTIDE SEQUENCE</scope>
    <source>
        <strain evidence="2">KOD1015</strain>
    </source>
</reference>
<feature type="region of interest" description="Disordered" evidence="1">
    <location>
        <begin position="1"/>
        <end position="97"/>
    </location>
</feature>
<comment type="caution">
    <text evidence="2">The sequence shown here is derived from an EMBL/GenBank/DDBJ whole genome shotgun (WGS) entry which is preliminary data.</text>
</comment>
<feature type="compositionally biased region" description="Low complexity" evidence="1">
    <location>
        <begin position="45"/>
        <end position="67"/>
    </location>
</feature>
<evidence type="ECO:0000256" key="1">
    <source>
        <dbReference type="SAM" id="MobiDB-lite"/>
    </source>
</evidence>
<keyword evidence="3" id="KW-1185">Reference proteome</keyword>
<gene>
    <name evidence="2" type="ORF">BGW38_008111</name>
</gene>
<accession>A0A9P6FKM1</accession>
<protein>
    <submittedName>
        <fullName evidence="2">Uncharacterized protein</fullName>
    </submittedName>
</protein>
<dbReference type="AlphaFoldDB" id="A0A9P6FKM1"/>
<proteinExistence type="predicted"/>
<feature type="compositionally biased region" description="Low complexity" evidence="1">
    <location>
        <begin position="75"/>
        <end position="90"/>
    </location>
</feature>
<sequence length="97" mass="9751">MAMPSVPNTSPSSADHLTSAKVLRTDTQPSYDKDLPPTPTSSSHLAPPDAVSAAAAASDPTSSLSAPGRNPDHILIPAASLPSSHAALEPTPDSSTL</sequence>
<dbReference type="Proteomes" id="UP000780801">
    <property type="component" value="Unassembled WGS sequence"/>
</dbReference>
<evidence type="ECO:0000313" key="2">
    <source>
        <dbReference type="EMBL" id="KAF9576762.1"/>
    </source>
</evidence>
<feature type="compositionally biased region" description="Polar residues" evidence="1">
    <location>
        <begin position="1"/>
        <end position="16"/>
    </location>
</feature>
<dbReference type="EMBL" id="JAABOA010005492">
    <property type="protein sequence ID" value="KAF9576762.1"/>
    <property type="molecule type" value="Genomic_DNA"/>
</dbReference>
<evidence type="ECO:0000313" key="3">
    <source>
        <dbReference type="Proteomes" id="UP000780801"/>
    </source>
</evidence>
<organism evidence="2 3">
    <name type="scientific">Lunasporangiospora selenospora</name>
    <dbReference type="NCBI Taxonomy" id="979761"/>
    <lineage>
        <taxon>Eukaryota</taxon>
        <taxon>Fungi</taxon>
        <taxon>Fungi incertae sedis</taxon>
        <taxon>Mucoromycota</taxon>
        <taxon>Mortierellomycotina</taxon>
        <taxon>Mortierellomycetes</taxon>
        <taxon>Mortierellales</taxon>
        <taxon>Mortierellaceae</taxon>
        <taxon>Lunasporangiospora</taxon>
    </lineage>
</organism>
<name>A0A9P6FKM1_9FUNG</name>